<feature type="transmembrane region" description="Helical" evidence="1">
    <location>
        <begin position="314"/>
        <end position="335"/>
    </location>
</feature>
<dbReference type="EMBL" id="PTJO01000004">
    <property type="protein sequence ID" value="RNE49026.1"/>
    <property type="molecule type" value="Genomic_DNA"/>
</dbReference>
<dbReference type="RefSeq" id="WP_123048161.1">
    <property type="nucleotide sequence ID" value="NZ_PTJO01000004.1"/>
</dbReference>
<reference evidence="2 3" key="1">
    <citation type="submission" date="2018-02" db="EMBL/GenBank/DDBJ databases">
        <title>Corynebacterium alimpuense sp. nov., a marine obligate actinomycete isolated from sediments of Valparaiso bay, Chile.</title>
        <authorList>
            <person name="Claverias F."/>
            <person name="Gonzales-Siles L."/>
            <person name="Salva-Serra F."/>
            <person name="Inganaes E."/>
            <person name="Molin K."/>
            <person name="Cumsille A."/>
            <person name="Undabarrena A."/>
            <person name="Couve E."/>
            <person name="Moore E.R.B."/>
            <person name="Gomila M."/>
            <person name="Camara B."/>
        </authorList>
    </citation>
    <scope>NUCLEOTIDE SEQUENCE [LARGE SCALE GENOMIC DNA]</scope>
    <source>
        <strain evidence="2 3">CCUG 69366</strain>
    </source>
</reference>
<evidence type="ECO:0000256" key="1">
    <source>
        <dbReference type="SAM" id="Phobius"/>
    </source>
</evidence>
<keyword evidence="1" id="KW-0812">Transmembrane</keyword>
<name>A0A3M8K798_9CORY</name>
<evidence type="ECO:0000313" key="3">
    <source>
        <dbReference type="Proteomes" id="UP000266975"/>
    </source>
</evidence>
<protein>
    <recommendedName>
        <fullName evidence="4">Phage infection protein</fullName>
    </recommendedName>
</protein>
<feature type="transmembrane region" description="Helical" evidence="1">
    <location>
        <begin position="433"/>
        <end position="453"/>
    </location>
</feature>
<keyword evidence="3" id="KW-1185">Reference proteome</keyword>
<proteinExistence type="predicted"/>
<keyword evidence="1" id="KW-0472">Membrane</keyword>
<gene>
    <name evidence="2" type="ORF">C5L39_07025</name>
</gene>
<feature type="transmembrane region" description="Helical" evidence="1">
    <location>
        <begin position="396"/>
        <end position="421"/>
    </location>
</feature>
<sequence length="492" mass="50020">MSLPDSRARQWILALLLTIPLIIGAVVAAVGGLDPLRSWTSAAEPAGAPAAAGPTGIDPTELVDARRAAGEAASQAGFLTTGTGELLDGTGQLQEGATTLPDQFSEAVSGAQLLSNGMVELQAGVGQLGTGAVEVADGVGTAVDQVVGFGAMRGQLIEAIDYSISELEAAEDVSGETVDPRLVEAREALVDLRGQAELIDIDGELTAQLTDLKDGSRELANQLSVPGYSFHDGVYTATKAAQDLSYGLSQSQPGIDDAVEGASSLDEGAARIDAMATQTQDRIDAIQRALPVVQVADTDGQSEEESLGSVLSPIYAMLIAAIVMLGGAATGMALYQRRAHGWWLLTGAVVGLSTLGVMLLAIVSTGFSLQLAAGSALVLALSVLAAAALTRATLRLFGPVAGSIVVAVGSLIQVGVVGWVWKSAASTNVSVLWQILANLSPLNWATSALTVLGNQGTAQALWLALAVLGSLSVIGIVAAVLGNKKAEEVVAA</sequence>
<dbReference type="OrthoDB" id="4426125at2"/>
<evidence type="ECO:0008006" key="4">
    <source>
        <dbReference type="Google" id="ProtNLM"/>
    </source>
</evidence>
<organism evidence="2 3">
    <name type="scientific">Corynebacterium alimapuense</name>
    <dbReference type="NCBI Taxonomy" id="1576874"/>
    <lineage>
        <taxon>Bacteria</taxon>
        <taxon>Bacillati</taxon>
        <taxon>Actinomycetota</taxon>
        <taxon>Actinomycetes</taxon>
        <taxon>Mycobacteriales</taxon>
        <taxon>Corynebacteriaceae</taxon>
        <taxon>Corynebacterium</taxon>
    </lineage>
</organism>
<accession>A0A3M8K798</accession>
<feature type="transmembrane region" description="Helical" evidence="1">
    <location>
        <begin position="369"/>
        <end position="389"/>
    </location>
</feature>
<evidence type="ECO:0000313" key="2">
    <source>
        <dbReference type="EMBL" id="RNE49026.1"/>
    </source>
</evidence>
<dbReference type="Proteomes" id="UP000266975">
    <property type="component" value="Unassembled WGS sequence"/>
</dbReference>
<keyword evidence="1" id="KW-1133">Transmembrane helix</keyword>
<dbReference type="AlphaFoldDB" id="A0A3M8K798"/>
<comment type="caution">
    <text evidence="2">The sequence shown here is derived from an EMBL/GenBank/DDBJ whole genome shotgun (WGS) entry which is preliminary data.</text>
</comment>
<feature type="transmembrane region" description="Helical" evidence="1">
    <location>
        <begin position="342"/>
        <end position="363"/>
    </location>
</feature>
<feature type="transmembrane region" description="Helical" evidence="1">
    <location>
        <begin position="460"/>
        <end position="481"/>
    </location>
</feature>